<reference evidence="1" key="1">
    <citation type="journal article" date="2015" name="Nature">
        <title>Complex archaea that bridge the gap between prokaryotes and eukaryotes.</title>
        <authorList>
            <person name="Spang A."/>
            <person name="Saw J.H."/>
            <person name="Jorgensen S.L."/>
            <person name="Zaremba-Niedzwiedzka K."/>
            <person name="Martijn J."/>
            <person name="Lind A.E."/>
            <person name="van Eijk R."/>
            <person name="Schleper C."/>
            <person name="Guy L."/>
            <person name="Ettema T.J."/>
        </authorList>
    </citation>
    <scope>NUCLEOTIDE SEQUENCE</scope>
</reference>
<sequence length="43" mass="4648">MNRAVIDQDEPITLAQAHRYLIPSPEVASMLAFADNIIGPVAV</sequence>
<dbReference type="EMBL" id="LAZR01000110">
    <property type="protein sequence ID" value="KKN90389.1"/>
    <property type="molecule type" value="Genomic_DNA"/>
</dbReference>
<evidence type="ECO:0000313" key="1">
    <source>
        <dbReference type="EMBL" id="KKN90389.1"/>
    </source>
</evidence>
<comment type="caution">
    <text evidence="1">The sequence shown here is derived from an EMBL/GenBank/DDBJ whole genome shotgun (WGS) entry which is preliminary data.</text>
</comment>
<protein>
    <submittedName>
        <fullName evidence="1">Uncharacterized protein</fullName>
    </submittedName>
</protein>
<proteinExistence type="predicted"/>
<accession>A0A0F9UFF5</accession>
<gene>
    <name evidence="1" type="ORF">LCGC14_0227580</name>
</gene>
<name>A0A0F9UFF5_9ZZZZ</name>
<organism evidence="1">
    <name type="scientific">marine sediment metagenome</name>
    <dbReference type="NCBI Taxonomy" id="412755"/>
    <lineage>
        <taxon>unclassified sequences</taxon>
        <taxon>metagenomes</taxon>
        <taxon>ecological metagenomes</taxon>
    </lineage>
</organism>
<dbReference type="AlphaFoldDB" id="A0A0F9UFF5"/>